<dbReference type="PIRSF" id="PIRSF000303">
    <property type="entry name" value="Glutathion_perox"/>
    <property type="match status" value="1"/>
</dbReference>
<comment type="subcellular location">
    <subcellularLocation>
        <location evidence="1">Secreted</location>
    </subcellularLocation>
</comment>
<dbReference type="PRINTS" id="PR01011">
    <property type="entry name" value="GLUTPROXDASE"/>
</dbReference>
<dbReference type="Proteomes" id="UP001497497">
    <property type="component" value="Unassembled WGS sequence"/>
</dbReference>
<dbReference type="EMBL" id="CAXITT010000121">
    <property type="protein sequence ID" value="CAL1532644.1"/>
    <property type="molecule type" value="Genomic_DNA"/>
</dbReference>
<dbReference type="SUPFAM" id="SSF52833">
    <property type="entry name" value="Thioredoxin-like"/>
    <property type="match status" value="1"/>
</dbReference>
<keyword evidence="9" id="KW-1185">Reference proteome</keyword>
<sequence>MNALNSQYGSQGFVVLGFPCNNFNKQEPGANGTEILNGVKYVRPGGGFVPNFQLFEKIDVNGASEHKLFTYLKSNCPPTTTTFNTPLLFYAPIRSSDVAWNWESFLVGYDGRVVKRTPPATDPFALAADIESELARARAAGVSPIIG</sequence>
<evidence type="ECO:0000256" key="5">
    <source>
        <dbReference type="ARBA" id="ARBA00022729"/>
    </source>
</evidence>
<organism evidence="8 9">
    <name type="scientific">Lymnaea stagnalis</name>
    <name type="common">Great pond snail</name>
    <name type="synonym">Helix stagnalis</name>
    <dbReference type="NCBI Taxonomy" id="6523"/>
    <lineage>
        <taxon>Eukaryota</taxon>
        <taxon>Metazoa</taxon>
        <taxon>Spiralia</taxon>
        <taxon>Lophotrochozoa</taxon>
        <taxon>Mollusca</taxon>
        <taxon>Gastropoda</taxon>
        <taxon>Heterobranchia</taxon>
        <taxon>Euthyneura</taxon>
        <taxon>Panpulmonata</taxon>
        <taxon>Hygrophila</taxon>
        <taxon>Lymnaeoidea</taxon>
        <taxon>Lymnaeidae</taxon>
        <taxon>Lymnaea</taxon>
    </lineage>
</organism>
<evidence type="ECO:0000313" key="9">
    <source>
        <dbReference type="Proteomes" id="UP001497497"/>
    </source>
</evidence>
<evidence type="ECO:0000256" key="3">
    <source>
        <dbReference type="ARBA" id="ARBA00022525"/>
    </source>
</evidence>
<dbReference type="InterPro" id="IPR036249">
    <property type="entry name" value="Thioredoxin-like_sf"/>
</dbReference>
<proteinExistence type="inferred from homology"/>
<dbReference type="Pfam" id="PF00255">
    <property type="entry name" value="GSHPx"/>
    <property type="match status" value="1"/>
</dbReference>
<comment type="caution">
    <text evidence="8">The sequence shown here is derived from an EMBL/GenBank/DDBJ whole genome shotgun (WGS) entry which is preliminary data.</text>
</comment>
<keyword evidence="6 7" id="KW-0560">Oxidoreductase</keyword>
<evidence type="ECO:0000256" key="4">
    <source>
        <dbReference type="ARBA" id="ARBA00022559"/>
    </source>
</evidence>
<evidence type="ECO:0000256" key="7">
    <source>
        <dbReference type="RuleBase" id="RU000499"/>
    </source>
</evidence>
<dbReference type="GO" id="GO:0004602">
    <property type="term" value="F:glutathione peroxidase activity"/>
    <property type="evidence" value="ECO:0007669"/>
    <property type="project" value="TreeGrafter"/>
</dbReference>
<comment type="similarity">
    <text evidence="2 7">Belongs to the glutathione peroxidase family.</text>
</comment>
<keyword evidence="5" id="KW-0732">Signal</keyword>
<evidence type="ECO:0000256" key="1">
    <source>
        <dbReference type="ARBA" id="ARBA00004613"/>
    </source>
</evidence>
<dbReference type="InterPro" id="IPR000889">
    <property type="entry name" value="Glutathione_peroxidase"/>
</dbReference>
<evidence type="ECO:0000256" key="6">
    <source>
        <dbReference type="ARBA" id="ARBA00023002"/>
    </source>
</evidence>
<gene>
    <name evidence="8" type="ORF">GSLYS_00006662001</name>
</gene>
<dbReference type="Gene3D" id="3.40.30.10">
    <property type="entry name" value="Glutaredoxin"/>
    <property type="match status" value="1"/>
</dbReference>
<dbReference type="AlphaFoldDB" id="A0AAV2HFL9"/>
<dbReference type="GO" id="GO:0006979">
    <property type="term" value="P:response to oxidative stress"/>
    <property type="evidence" value="ECO:0007669"/>
    <property type="project" value="InterPro"/>
</dbReference>
<protein>
    <recommendedName>
        <fullName evidence="7">Glutathione peroxidase</fullName>
    </recommendedName>
</protein>
<keyword evidence="4 7" id="KW-0575">Peroxidase</keyword>
<dbReference type="PANTHER" id="PTHR11592:SF88">
    <property type="entry name" value="GLUTATHIONE PEROXIDASE-RELATED"/>
    <property type="match status" value="1"/>
</dbReference>
<evidence type="ECO:0000256" key="2">
    <source>
        <dbReference type="ARBA" id="ARBA00006926"/>
    </source>
</evidence>
<accession>A0AAV2HFL9</accession>
<keyword evidence="3" id="KW-0964">Secreted</keyword>
<dbReference type="PROSITE" id="PS51355">
    <property type="entry name" value="GLUTATHIONE_PEROXID_3"/>
    <property type="match status" value="1"/>
</dbReference>
<dbReference type="PANTHER" id="PTHR11592">
    <property type="entry name" value="GLUTATHIONE PEROXIDASE"/>
    <property type="match status" value="1"/>
</dbReference>
<name>A0AAV2HFL9_LYMST</name>
<dbReference type="GO" id="GO:0005576">
    <property type="term" value="C:extracellular region"/>
    <property type="evidence" value="ECO:0007669"/>
    <property type="project" value="UniProtKB-SubCell"/>
</dbReference>
<reference evidence="8 9" key="1">
    <citation type="submission" date="2024-04" db="EMBL/GenBank/DDBJ databases">
        <authorList>
            <consortium name="Genoscope - CEA"/>
            <person name="William W."/>
        </authorList>
    </citation>
    <scope>NUCLEOTIDE SEQUENCE [LARGE SCALE GENOMIC DNA]</scope>
</reference>
<evidence type="ECO:0000313" key="8">
    <source>
        <dbReference type="EMBL" id="CAL1532644.1"/>
    </source>
</evidence>